<reference evidence="2" key="1">
    <citation type="journal article" date="2019" name="Int. J. Syst. Evol. Microbiol.">
        <title>The Global Catalogue of Microorganisms (GCM) 10K type strain sequencing project: providing services to taxonomists for standard genome sequencing and annotation.</title>
        <authorList>
            <consortium name="The Broad Institute Genomics Platform"/>
            <consortium name="The Broad Institute Genome Sequencing Center for Infectious Disease"/>
            <person name="Wu L."/>
            <person name="Ma J."/>
        </authorList>
    </citation>
    <scope>NUCLEOTIDE SEQUENCE [LARGE SCALE GENOMIC DNA]</scope>
    <source>
        <strain evidence="2">JCM 17938</strain>
    </source>
</reference>
<gene>
    <name evidence="1" type="ORF">GCM10023195_29710</name>
</gene>
<evidence type="ECO:0000313" key="1">
    <source>
        <dbReference type="EMBL" id="GAA4607739.1"/>
    </source>
</evidence>
<evidence type="ECO:0000313" key="2">
    <source>
        <dbReference type="Proteomes" id="UP001500212"/>
    </source>
</evidence>
<organism evidence="1 2">
    <name type="scientific">Actinoallomurus liliacearum</name>
    <dbReference type="NCBI Taxonomy" id="1080073"/>
    <lineage>
        <taxon>Bacteria</taxon>
        <taxon>Bacillati</taxon>
        <taxon>Actinomycetota</taxon>
        <taxon>Actinomycetes</taxon>
        <taxon>Streptosporangiales</taxon>
        <taxon>Thermomonosporaceae</taxon>
        <taxon>Actinoallomurus</taxon>
    </lineage>
</organism>
<sequence length="115" mass="12352">MFKSHSFINGPYRRSCQAESSQTLTNFAKVVIGALCAYSAQFVSSPETPYATAEVCRELARSRVRDGPEGQLLAPGSLNKSLPSGRLFGRPPVMELTSGVCRPAPRALTCGNECV</sequence>
<name>A0ABP8TGQ2_9ACTN</name>
<protein>
    <submittedName>
        <fullName evidence="1">Uncharacterized protein</fullName>
    </submittedName>
</protein>
<comment type="caution">
    <text evidence="1">The sequence shown here is derived from an EMBL/GenBank/DDBJ whole genome shotgun (WGS) entry which is preliminary data.</text>
</comment>
<proteinExistence type="predicted"/>
<dbReference type="EMBL" id="BAABHJ010000006">
    <property type="protein sequence ID" value="GAA4607739.1"/>
    <property type="molecule type" value="Genomic_DNA"/>
</dbReference>
<dbReference type="Proteomes" id="UP001500212">
    <property type="component" value="Unassembled WGS sequence"/>
</dbReference>
<keyword evidence="2" id="KW-1185">Reference proteome</keyword>
<accession>A0ABP8TGQ2</accession>